<organism evidence="7 8">
    <name type="scientific">Cohnella cellulosilytica</name>
    <dbReference type="NCBI Taxonomy" id="986710"/>
    <lineage>
        <taxon>Bacteria</taxon>
        <taxon>Bacillati</taxon>
        <taxon>Bacillota</taxon>
        <taxon>Bacilli</taxon>
        <taxon>Bacillales</taxon>
        <taxon>Paenibacillaceae</taxon>
        <taxon>Cohnella</taxon>
    </lineage>
</organism>
<keyword evidence="2 4" id="KW-0560">Oxidoreductase</keyword>
<dbReference type="Pfam" id="PF00389">
    <property type="entry name" value="2-Hacid_dh"/>
    <property type="match status" value="1"/>
</dbReference>
<dbReference type="Proteomes" id="UP001596378">
    <property type="component" value="Unassembled WGS sequence"/>
</dbReference>
<evidence type="ECO:0000313" key="7">
    <source>
        <dbReference type="EMBL" id="MFC7151414.1"/>
    </source>
</evidence>
<reference evidence="8" key="1">
    <citation type="journal article" date="2019" name="Int. J. Syst. Evol. Microbiol.">
        <title>The Global Catalogue of Microorganisms (GCM) 10K type strain sequencing project: providing services to taxonomists for standard genome sequencing and annotation.</title>
        <authorList>
            <consortium name="The Broad Institute Genomics Platform"/>
            <consortium name="The Broad Institute Genome Sequencing Center for Infectious Disease"/>
            <person name="Wu L."/>
            <person name="Ma J."/>
        </authorList>
    </citation>
    <scope>NUCLEOTIDE SEQUENCE [LARGE SCALE GENOMIC DNA]</scope>
    <source>
        <strain evidence="8">KCTC 12907</strain>
    </source>
</reference>
<comment type="caution">
    <text evidence="7">The sequence shown here is derived from an EMBL/GenBank/DDBJ whole genome shotgun (WGS) entry which is preliminary data.</text>
</comment>
<dbReference type="CDD" id="cd05300">
    <property type="entry name" value="2-Hacid_dh_1"/>
    <property type="match status" value="1"/>
</dbReference>
<gene>
    <name evidence="7" type="ORF">ACFQMJ_22990</name>
</gene>
<accession>A0ABW2FHJ9</accession>
<evidence type="ECO:0000313" key="8">
    <source>
        <dbReference type="Proteomes" id="UP001596378"/>
    </source>
</evidence>
<dbReference type="SUPFAM" id="SSF51735">
    <property type="entry name" value="NAD(P)-binding Rossmann-fold domains"/>
    <property type="match status" value="1"/>
</dbReference>
<dbReference type="RefSeq" id="WP_378044917.1">
    <property type="nucleotide sequence ID" value="NZ_JBHMDN010000006.1"/>
</dbReference>
<dbReference type="Gene3D" id="3.40.50.720">
    <property type="entry name" value="NAD(P)-binding Rossmann-like Domain"/>
    <property type="match status" value="2"/>
</dbReference>
<dbReference type="Pfam" id="PF02826">
    <property type="entry name" value="2-Hacid_dh_C"/>
    <property type="match status" value="1"/>
</dbReference>
<sequence>MSRGTIVILQELAAETMERIRAAAPGWEVVGGEAGANGLARLGDAEIVCGWHPEVAERCLGEDARLRWLQVWGAGVDRLPLDRLDRAGVTVTTASGVHPNPVSETAFAMMLAFSRGLHTAVRNQTRSAWLSAGSLSEIHGKTLGIVGVGVIGAEIAKLAKAFDMRVMGLRRSGEPASHVDWMSDMRGLNELLRESDYVVAIMPLTAETRHLFGREQFAAMKRTAYFINVSRGGTTDTEALMAALRTGEVAGAGLDVFEQEPLPADHPLWTMDNVIVTPHNGGVTDRYQERAADIFLANLADYVQDRPPALNRVDPARQY</sequence>
<name>A0ABW2FHJ9_9BACL</name>
<protein>
    <submittedName>
        <fullName evidence="7">D-2-hydroxyacid dehydrogenase</fullName>
    </submittedName>
</protein>
<evidence type="ECO:0000259" key="6">
    <source>
        <dbReference type="Pfam" id="PF02826"/>
    </source>
</evidence>
<dbReference type="PANTHER" id="PTHR43333:SF1">
    <property type="entry name" value="D-ISOMER SPECIFIC 2-HYDROXYACID DEHYDROGENASE NAD-BINDING DOMAIN-CONTAINING PROTEIN"/>
    <property type="match status" value="1"/>
</dbReference>
<keyword evidence="3" id="KW-0520">NAD</keyword>
<feature type="domain" description="D-isomer specific 2-hydroxyacid dehydrogenase catalytic" evidence="5">
    <location>
        <begin position="7"/>
        <end position="309"/>
    </location>
</feature>
<dbReference type="InterPro" id="IPR036291">
    <property type="entry name" value="NAD(P)-bd_dom_sf"/>
</dbReference>
<evidence type="ECO:0000256" key="2">
    <source>
        <dbReference type="ARBA" id="ARBA00023002"/>
    </source>
</evidence>
<comment type="similarity">
    <text evidence="1 4">Belongs to the D-isomer specific 2-hydroxyacid dehydrogenase family.</text>
</comment>
<dbReference type="InterPro" id="IPR006139">
    <property type="entry name" value="D-isomer_2_OHA_DH_cat_dom"/>
</dbReference>
<evidence type="ECO:0000256" key="4">
    <source>
        <dbReference type="RuleBase" id="RU003719"/>
    </source>
</evidence>
<dbReference type="InterPro" id="IPR006140">
    <property type="entry name" value="D-isomer_DH_NAD-bd"/>
</dbReference>
<proteinExistence type="inferred from homology"/>
<dbReference type="EMBL" id="JBHTAI010000016">
    <property type="protein sequence ID" value="MFC7151414.1"/>
    <property type="molecule type" value="Genomic_DNA"/>
</dbReference>
<evidence type="ECO:0000256" key="3">
    <source>
        <dbReference type="ARBA" id="ARBA00023027"/>
    </source>
</evidence>
<feature type="domain" description="D-isomer specific 2-hydroxyacid dehydrogenase NAD-binding" evidence="6">
    <location>
        <begin position="107"/>
        <end position="281"/>
    </location>
</feature>
<dbReference type="PANTHER" id="PTHR43333">
    <property type="entry name" value="2-HACID_DH_C DOMAIN-CONTAINING PROTEIN"/>
    <property type="match status" value="1"/>
</dbReference>
<evidence type="ECO:0000256" key="1">
    <source>
        <dbReference type="ARBA" id="ARBA00005854"/>
    </source>
</evidence>
<dbReference type="SUPFAM" id="SSF52283">
    <property type="entry name" value="Formate/glycerate dehydrogenase catalytic domain-like"/>
    <property type="match status" value="1"/>
</dbReference>
<evidence type="ECO:0000259" key="5">
    <source>
        <dbReference type="Pfam" id="PF00389"/>
    </source>
</evidence>
<keyword evidence="8" id="KW-1185">Reference proteome</keyword>